<comment type="similarity">
    <text evidence="2">Belongs to the class-II pyridoxal-phosphate-dependent aminotransferase family. BioF subfamily.</text>
</comment>
<evidence type="ECO:0000256" key="4">
    <source>
        <dbReference type="ARBA" id="ARBA00022898"/>
    </source>
</evidence>
<dbReference type="GO" id="GO:0030170">
    <property type="term" value="F:pyridoxal phosphate binding"/>
    <property type="evidence" value="ECO:0007669"/>
    <property type="project" value="InterPro"/>
</dbReference>
<evidence type="ECO:0000259" key="5">
    <source>
        <dbReference type="Pfam" id="PF00155"/>
    </source>
</evidence>
<organism evidence="6 7">
    <name type="scientific">Pisolithus tinctorius Marx 270</name>
    <dbReference type="NCBI Taxonomy" id="870435"/>
    <lineage>
        <taxon>Eukaryota</taxon>
        <taxon>Fungi</taxon>
        <taxon>Dikarya</taxon>
        <taxon>Basidiomycota</taxon>
        <taxon>Agaricomycotina</taxon>
        <taxon>Agaricomycetes</taxon>
        <taxon>Agaricomycetidae</taxon>
        <taxon>Boletales</taxon>
        <taxon>Sclerodermatineae</taxon>
        <taxon>Pisolithaceae</taxon>
        <taxon>Pisolithus</taxon>
    </lineage>
</organism>
<dbReference type="InterPro" id="IPR015421">
    <property type="entry name" value="PyrdxlP-dep_Trfase_major"/>
</dbReference>
<evidence type="ECO:0000313" key="7">
    <source>
        <dbReference type="Proteomes" id="UP000054217"/>
    </source>
</evidence>
<reference evidence="6 7" key="1">
    <citation type="submission" date="2014-04" db="EMBL/GenBank/DDBJ databases">
        <authorList>
            <consortium name="DOE Joint Genome Institute"/>
            <person name="Kuo A."/>
            <person name="Kohler A."/>
            <person name="Costa M.D."/>
            <person name="Nagy L.G."/>
            <person name="Floudas D."/>
            <person name="Copeland A."/>
            <person name="Barry K.W."/>
            <person name="Cichocki N."/>
            <person name="Veneault-Fourrey C."/>
            <person name="LaButti K."/>
            <person name="Lindquist E.A."/>
            <person name="Lipzen A."/>
            <person name="Lundell T."/>
            <person name="Morin E."/>
            <person name="Murat C."/>
            <person name="Sun H."/>
            <person name="Tunlid A."/>
            <person name="Henrissat B."/>
            <person name="Grigoriev I.V."/>
            <person name="Hibbett D.S."/>
            <person name="Martin F."/>
            <person name="Nordberg H.P."/>
            <person name="Cantor M.N."/>
            <person name="Hua S.X."/>
        </authorList>
    </citation>
    <scope>NUCLEOTIDE SEQUENCE [LARGE SCALE GENOMIC DNA]</scope>
    <source>
        <strain evidence="6 7">Marx 270</strain>
    </source>
</reference>
<sequence>MSAQETALTKCLDNILTRRKQSGLPLLAIDGPFVSPTPDFFSNDYLSLSTSPLLRERFLSKALSVPRLFGSTGTRLATGNSEGYRALEERLAHFFQSPDALLCTSGCVANEVFWSTVPQPGDVLIFDQLVHSSIREGVRLSHIPKDKQYKFRHNSVTAFKQCLEDALKKYHAQIVQGSGTVFVAIESVYSMDGDFSPLEDIVRTVEELVPKGHAHICVDEAHSSGIFGPDGRGYVALLGLKGRIHTMMHTLGKAWGHRGAVLLTSPTVHKYLVNYAKAFGYTTAMAHMDVHVINSCLDIISGPKGQELRNKLSHIVQYAQTHLGNALRPFPAQIITLTPADLDRAAAQRSAELKLYSPVIPLLSPHAVELSHYLIDCGYNASAVTYPVVKVSRVRVIVHAGNTQAEVDRFVEKVVEWATTKNQTLNQEGKLVGRPSLITIMPRIAQTMILEYSPSAYANVECNLAISPLLFPDPMVCKKLPTYRDRLTYLENHEYGQPRYNYGGILIRRFTPITCCHVGQPPDRDGASEYCDLREICSAH</sequence>
<dbReference type="GO" id="GO:0016740">
    <property type="term" value="F:transferase activity"/>
    <property type="evidence" value="ECO:0007669"/>
    <property type="project" value="UniProtKB-KW"/>
</dbReference>
<dbReference type="InterPro" id="IPR015422">
    <property type="entry name" value="PyrdxlP-dep_Trfase_small"/>
</dbReference>
<dbReference type="PANTHER" id="PTHR13693:SF77">
    <property type="entry name" value="8-AMINO-7-OXONONANOATE SYNTHASE"/>
    <property type="match status" value="1"/>
</dbReference>
<keyword evidence="4" id="KW-0663">Pyridoxal phosphate</keyword>
<dbReference type="InterPro" id="IPR004839">
    <property type="entry name" value="Aminotransferase_I/II_large"/>
</dbReference>
<reference evidence="7" key="2">
    <citation type="submission" date="2015-01" db="EMBL/GenBank/DDBJ databases">
        <title>Evolutionary Origins and Diversification of the Mycorrhizal Mutualists.</title>
        <authorList>
            <consortium name="DOE Joint Genome Institute"/>
            <consortium name="Mycorrhizal Genomics Consortium"/>
            <person name="Kohler A."/>
            <person name="Kuo A."/>
            <person name="Nagy L.G."/>
            <person name="Floudas D."/>
            <person name="Copeland A."/>
            <person name="Barry K.W."/>
            <person name="Cichocki N."/>
            <person name="Veneault-Fourrey C."/>
            <person name="LaButti K."/>
            <person name="Lindquist E.A."/>
            <person name="Lipzen A."/>
            <person name="Lundell T."/>
            <person name="Morin E."/>
            <person name="Murat C."/>
            <person name="Riley R."/>
            <person name="Ohm R."/>
            <person name="Sun H."/>
            <person name="Tunlid A."/>
            <person name="Henrissat B."/>
            <person name="Grigoriev I.V."/>
            <person name="Hibbett D.S."/>
            <person name="Martin F."/>
        </authorList>
    </citation>
    <scope>NUCLEOTIDE SEQUENCE [LARGE SCALE GENOMIC DNA]</scope>
    <source>
        <strain evidence="7">Marx 270</strain>
    </source>
</reference>
<dbReference type="OrthoDB" id="2382073at2759"/>
<keyword evidence="3" id="KW-0808">Transferase</keyword>
<comment type="cofactor">
    <cofactor evidence="1">
        <name>pyridoxal 5'-phosphate</name>
        <dbReference type="ChEBI" id="CHEBI:597326"/>
    </cofactor>
</comment>
<name>A0A0C3P0J6_PISTI</name>
<dbReference type="HOGENOM" id="CLU_015846_3_0_1"/>
<dbReference type="GO" id="GO:0009102">
    <property type="term" value="P:biotin biosynthetic process"/>
    <property type="evidence" value="ECO:0007669"/>
    <property type="project" value="TreeGrafter"/>
</dbReference>
<dbReference type="STRING" id="870435.A0A0C3P0J6"/>
<dbReference type="Proteomes" id="UP000054217">
    <property type="component" value="Unassembled WGS sequence"/>
</dbReference>
<dbReference type="PANTHER" id="PTHR13693">
    <property type="entry name" value="CLASS II AMINOTRANSFERASE/8-AMINO-7-OXONONANOATE SYNTHASE"/>
    <property type="match status" value="1"/>
</dbReference>
<gene>
    <name evidence="6" type="ORF">M404DRAFT_29020</name>
</gene>
<keyword evidence="7" id="KW-1185">Reference proteome</keyword>
<dbReference type="SUPFAM" id="SSF53383">
    <property type="entry name" value="PLP-dependent transferases"/>
    <property type="match status" value="1"/>
</dbReference>
<feature type="domain" description="Aminotransferase class I/classII large" evidence="5">
    <location>
        <begin position="42"/>
        <end position="413"/>
    </location>
</feature>
<dbReference type="InParanoid" id="A0A0C3P0J6"/>
<dbReference type="Pfam" id="PF00155">
    <property type="entry name" value="Aminotran_1_2"/>
    <property type="match status" value="1"/>
</dbReference>
<protein>
    <recommendedName>
        <fullName evidence="5">Aminotransferase class I/classII large domain-containing protein</fullName>
    </recommendedName>
</protein>
<dbReference type="EMBL" id="KN831991">
    <property type="protein sequence ID" value="KIO01041.1"/>
    <property type="molecule type" value="Genomic_DNA"/>
</dbReference>
<dbReference type="AlphaFoldDB" id="A0A0C3P0J6"/>
<dbReference type="Gene3D" id="3.40.640.10">
    <property type="entry name" value="Type I PLP-dependent aspartate aminotransferase-like (Major domain)"/>
    <property type="match status" value="1"/>
</dbReference>
<proteinExistence type="inferred from homology"/>
<dbReference type="Gene3D" id="3.90.1150.10">
    <property type="entry name" value="Aspartate Aminotransferase, domain 1"/>
    <property type="match status" value="1"/>
</dbReference>
<dbReference type="InterPro" id="IPR015424">
    <property type="entry name" value="PyrdxlP-dep_Trfase"/>
</dbReference>
<evidence type="ECO:0000256" key="1">
    <source>
        <dbReference type="ARBA" id="ARBA00001933"/>
    </source>
</evidence>
<dbReference type="InterPro" id="IPR050087">
    <property type="entry name" value="AON_synthase_class-II"/>
</dbReference>
<evidence type="ECO:0000313" key="6">
    <source>
        <dbReference type="EMBL" id="KIO01041.1"/>
    </source>
</evidence>
<evidence type="ECO:0000256" key="2">
    <source>
        <dbReference type="ARBA" id="ARBA00010008"/>
    </source>
</evidence>
<accession>A0A0C3P0J6</accession>
<evidence type="ECO:0000256" key="3">
    <source>
        <dbReference type="ARBA" id="ARBA00022679"/>
    </source>
</evidence>